<evidence type="ECO:0000256" key="7">
    <source>
        <dbReference type="ARBA" id="ARBA00022968"/>
    </source>
</evidence>
<dbReference type="InterPro" id="IPR029044">
    <property type="entry name" value="Nucleotide-diphossugar_trans"/>
</dbReference>
<comment type="similarity">
    <text evidence="3">Belongs to the glycosyltransferase 7 family.</text>
</comment>
<dbReference type="EMBL" id="AMQM01002796">
    <property type="status" value="NOT_ANNOTATED_CDS"/>
    <property type="molecule type" value="Genomic_DNA"/>
</dbReference>
<dbReference type="PANTHER" id="PTHR19300">
    <property type="entry name" value="BETA-1,4-GALACTOSYLTRANSFERASE"/>
    <property type="match status" value="1"/>
</dbReference>
<comment type="pathway">
    <text evidence="2">Protein modification; protein glycosylation.</text>
</comment>
<dbReference type="eggNOG" id="KOG3916">
    <property type="taxonomic scope" value="Eukaryota"/>
</dbReference>
<comment type="subcellular location">
    <subcellularLocation>
        <location evidence="1">Membrane</location>
        <topology evidence="1">Single-pass type II membrane protein</topology>
    </subcellularLocation>
</comment>
<dbReference type="AlphaFoldDB" id="T1G110"/>
<dbReference type="GO" id="GO:0006688">
    <property type="term" value="P:glycosphingolipid biosynthetic process"/>
    <property type="evidence" value="ECO:0000318"/>
    <property type="project" value="GO_Central"/>
</dbReference>
<reference evidence="14" key="3">
    <citation type="submission" date="2015-06" db="UniProtKB">
        <authorList>
            <consortium name="EnsemblMetazoa"/>
        </authorList>
    </citation>
    <scope>IDENTIFICATION</scope>
</reference>
<keyword evidence="10" id="KW-0325">Glycoprotein</keyword>
<evidence type="ECO:0000256" key="4">
    <source>
        <dbReference type="ARBA" id="ARBA00022676"/>
    </source>
</evidence>
<evidence type="ECO:0000259" key="11">
    <source>
        <dbReference type="Pfam" id="PF02709"/>
    </source>
</evidence>
<keyword evidence="7" id="KW-0735">Signal-anchor</keyword>
<evidence type="ECO:0000256" key="6">
    <source>
        <dbReference type="ARBA" id="ARBA00022692"/>
    </source>
</evidence>
<dbReference type="PRINTS" id="PR02050">
    <property type="entry name" value="B14GALTRFASE"/>
</dbReference>
<evidence type="ECO:0000256" key="1">
    <source>
        <dbReference type="ARBA" id="ARBA00004606"/>
    </source>
</evidence>
<gene>
    <name evidence="14" type="primary">20214758</name>
    <name evidence="13" type="ORF">HELRODRAFT_72508</name>
</gene>
<evidence type="ECO:0000256" key="8">
    <source>
        <dbReference type="ARBA" id="ARBA00022989"/>
    </source>
</evidence>
<keyword evidence="15" id="KW-1185">Reference proteome</keyword>
<dbReference type="SUPFAM" id="SSF53448">
    <property type="entry name" value="Nucleotide-diphospho-sugar transferases"/>
    <property type="match status" value="1"/>
</dbReference>
<dbReference type="HOGENOM" id="CLU_044391_1_4_1"/>
<dbReference type="GO" id="GO:0033842">
    <property type="term" value="F:N-acetyl-beta-glucosaminyl-derivative 4-beta-N-acetylgalactosaminyltransferase activity"/>
    <property type="evidence" value="ECO:0000318"/>
    <property type="project" value="GO_Central"/>
</dbReference>
<dbReference type="Pfam" id="PF02709">
    <property type="entry name" value="Glyco_transf_7C"/>
    <property type="match status" value="1"/>
</dbReference>
<evidence type="ECO:0000256" key="2">
    <source>
        <dbReference type="ARBA" id="ARBA00004922"/>
    </source>
</evidence>
<keyword evidence="8" id="KW-1133">Transmembrane helix</keyword>
<sequence>MNSTTENLFKSLTSKIELGGSWRPKNCISRHKVAIIIPFRDREDHLNVLLSLLHNMLPRQLLDYRIYVVEQIGNDTFNKAQLMNAGFLEASKQNDFHCYIFHDVDLLPEDDRNLYTCSNQPKHLSVAIDEMKYKLAYKELVGGVLNIRKEHFLAVNGYSNLYWGWGAEDDDMAYRILFAGLRITRPPYRIARYKMIKHIKRKPADFNTRTKLLYSGLKRFQKDGLNSINCTIVNITSSQYYTKILVDVSKDMMT</sequence>
<evidence type="ECO:0000256" key="9">
    <source>
        <dbReference type="ARBA" id="ARBA00023136"/>
    </source>
</evidence>
<dbReference type="GO" id="GO:0005794">
    <property type="term" value="C:Golgi apparatus"/>
    <property type="evidence" value="ECO:0000318"/>
    <property type="project" value="GO_Central"/>
</dbReference>
<feature type="domain" description="Galactosyltransferase N-terminal" evidence="12">
    <location>
        <begin position="10"/>
        <end position="118"/>
    </location>
</feature>
<evidence type="ECO:0000256" key="3">
    <source>
        <dbReference type="ARBA" id="ARBA00005735"/>
    </source>
</evidence>
<dbReference type="RefSeq" id="XP_009011262.1">
    <property type="nucleotide sequence ID" value="XM_009013014.1"/>
</dbReference>
<dbReference type="InParanoid" id="T1G110"/>
<dbReference type="EMBL" id="KB095858">
    <property type="protein sequence ID" value="ESO10993.1"/>
    <property type="molecule type" value="Genomic_DNA"/>
</dbReference>
<evidence type="ECO:0000313" key="15">
    <source>
        <dbReference type="Proteomes" id="UP000015101"/>
    </source>
</evidence>
<dbReference type="EnsemblMetazoa" id="HelroT72508">
    <property type="protein sequence ID" value="HelroP72508"/>
    <property type="gene ID" value="HelroG72508"/>
</dbReference>
<dbReference type="CTD" id="20214758"/>
<feature type="domain" description="Galactosyltransferase C-terminal" evidence="11">
    <location>
        <begin position="122"/>
        <end position="198"/>
    </location>
</feature>
<accession>T1G110</accession>
<protein>
    <recommendedName>
        <fullName evidence="16">Galactosyltransferase N-terminal domain-containing protein</fullName>
    </recommendedName>
</protein>
<dbReference type="OMA" id="IYKCYDQ"/>
<evidence type="ECO:0000259" key="12">
    <source>
        <dbReference type="Pfam" id="PF13733"/>
    </source>
</evidence>
<keyword evidence="6" id="KW-0812">Transmembrane</keyword>
<keyword evidence="4" id="KW-0328">Glycosyltransferase</keyword>
<dbReference type="UniPathway" id="UPA00378"/>
<dbReference type="InterPro" id="IPR003859">
    <property type="entry name" value="Galactosyl_T"/>
</dbReference>
<evidence type="ECO:0008006" key="16">
    <source>
        <dbReference type="Google" id="ProtNLM"/>
    </source>
</evidence>
<evidence type="ECO:0000256" key="10">
    <source>
        <dbReference type="ARBA" id="ARBA00023180"/>
    </source>
</evidence>
<dbReference type="Proteomes" id="UP000015101">
    <property type="component" value="Unassembled WGS sequence"/>
</dbReference>
<dbReference type="Pfam" id="PF13733">
    <property type="entry name" value="Glyco_transf_7N"/>
    <property type="match status" value="1"/>
</dbReference>
<evidence type="ECO:0000313" key="13">
    <source>
        <dbReference type="EMBL" id="ESO10993.1"/>
    </source>
</evidence>
<dbReference type="InterPro" id="IPR027995">
    <property type="entry name" value="Galactosyl_T_N"/>
</dbReference>
<evidence type="ECO:0000256" key="5">
    <source>
        <dbReference type="ARBA" id="ARBA00022679"/>
    </source>
</evidence>
<dbReference type="InterPro" id="IPR027791">
    <property type="entry name" value="Galactosyl_T_C"/>
</dbReference>
<dbReference type="OrthoDB" id="10016069at2759"/>
<dbReference type="GO" id="GO:0005975">
    <property type="term" value="P:carbohydrate metabolic process"/>
    <property type="evidence" value="ECO:0007669"/>
    <property type="project" value="InterPro"/>
</dbReference>
<keyword evidence="5" id="KW-0808">Transferase</keyword>
<reference evidence="13 15" key="2">
    <citation type="journal article" date="2013" name="Nature">
        <title>Insights into bilaterian evolution from three spiralian genomes.</title>
        <authorList>
            <person name="Simakov O."/>
            <person name="Marletaz F."/>
            <person name="Cho S.J."/>
            <person name="Edsinger-Gonzales E."/>
            <person name="Havlak P."/>
            <person name="Hellsten U."/>
            <person name="Kuo D.H."/>
            <person name="Larsson T."/>
            <person name="Lv J."/>
            <person name="Arendt D."/>
            <person name="Savage R."/>
            <person name="Osoegawa K."/>
            <person name="de Jong P."/>
            <person name="Grimwood J."/>
            <person name="Chapman J.A."/>
            <person name="Shapiro H."/>
            <person name="Aerts A."/>
            <person name="Otillar R.P."/>
            <person name="Terry A.Y."/>
            <person name="Boore J.L."/>
            <person name="Grigoriev I.V."/>
            <person name="Lindberg D.R."/>
            <person name="Seaver E.C."/>
            <person name="Weisblat D.A."/>
            <person name="Putnam N.H."/>
            <person name="Rokhsar D.S."/>
        </authorList>
    </citation>
    <scope>NUCLEOTIDE SEQUENCE</scope>
</reference>
<evidence type="ECO:0000313" key="14">
    <source>
        <dbReference type="EnsemblMetazoa" id="HelroP72508"/>
    </source>
</evidence>
<dbReference type="PANTHER" id="PTHR19300:SF57">
    <property type="entry name" value="BETA-1,4-N-ACETYLGALACTOSAMINYLTRANSFERASE"/>
    <property type="match status" value="1"/>
</dbReference>
<dbReference type="KEGG" id="hro:HELRODRAFT_72508"/>
<reference evidence="15" key="1">
    <citation type="submission" date="2012-12" db="EMBL/GenBank/DDBJ databases">
        <authorList>
            <person name="Hellsten U."/>
            <person name="Grimwood J."/>
            <person name="Chapman J.A."/>
            <person name="Shapiro H."/>
            <person name="Aerts A."/>
            <person name="Otillar R.P."/>
            <person name="Terry A.Y."/>
            <person name="Boore J.L."/>
            <person name="Simakov O."/>
            <person name="Marletaz F."/>
            <person name="Cho S.-J."/>
            <person name="Edsinger-Gonzales E."/>
            <person name="Havlak P."/>
            <person name="Kuo D.-H."/>
            <person name="Larsson T."/>
            <person name="Lv J."/>
            <person name="Arendt D."/>
            <person name="Savage R."/>
            <person name="Osoegawa K."/>
            <person name="de Jong P."/>
            <person name="Lindberg D.R."/>
            <person name="Seaver E.C."/>
            <person name="Weisblat D.A."/>
            <person name="Putnam N.H."/>
            <person name="Grigoriev I.V."/>
            <person name="Rokhsar D.S."/>
        </authorList>
    </citation>
    <scope>NUCLEOTIDE SEQUENCE</scope>
</reference>
<dbReference type="FunCoup" id="T1G110">
    <property type="interactions" value="612"/>
</dbReference>
<name>T1G110_HELRO</name>
<keyword evidence="9" id="KW-0472">Membrane</keyword>
<dbReference type="GeneID" id="20214758"/>
<proteinExistence type="inferred from homology"/>
<dbReference type="Gene3D" id="3.90.550.10">
    <property type="entry name" value="Spore Coat Polysaccharide Biosynthesis Protein SpsA, Chain A"/>
    <property type="match status" value="1"/>
</dbReference>
<organism evidence="14 15">
    <name type="scientific">Helobdella robusta</name>
    <name type="common">Californian leech</name>
    <dbReference type="NCBI Taxonomy" id="6412"/>
    <lineage>
        <taxon>Eukaryota</taxon>
        <taxon>Metazoa</taxon>
        <taxon>Spiralia</taxon>
        <taxon>Lophotrochozoa</taxon>
        <taxon>Annelida</taxon>
        <taxon>Clitellata</taxon>
        <taxon>Hirudinea</taxon>
        <taxon>Rhynchobdellida</taxon>
        <taxon>Glossiphoniidae</taxon>
        <taxon>Helobdella</taxon>
    </lineage>
</organism>
<dbReference type="CDD" id="cd00899">
    <property type="entry name" value="b4GalT"/>
    <property type="match status" value="1"/>
</dbReference>
<dbReference type="GO" id="GO:0016020">
    <property type="term" value="C:membrane"/>
    <property type="evidence" value="ECO:0007669"/>
    <property type="project" value="UniProtKB-SubCell"/>
</dbReference>